<keyword evidence="3" id="KW-1185">Reference proteome</keyword>
<dbReference type="PROSITE" id="PS51186">
    <property type="entry name" value="GNAT"/>
    <property type="match status" value="1"/>
</dbReference>
<dbReference type="KEGG" id="vah:G7081_07170"/>
<dbReference type="Proteomes" id="UP000500890">
    <property type="component" value="Chromosome"/>
</dbReference>
<reference evidence="2 3" key="1">
    <citation type="submission" date="2020-03" db="EMBL/GenBank/DDBJ databases">
        <title>Vagococcus sp. nov., isolated from beetles.</title>
        <authorList>
            <person name="Hyun D.-W."/>
            <person name="Bae J.-W."/>
        </authorList>
    </citation>
    <scope>NUCLEOTIDE SEQUENCE [LARGE SCALE GENOMIC DNA]</scope>
    <source>
        <strain evidence="2 3">HDW17A</strain>
    </source>
</reference>
<dbReference type="PANTHER" id="PTHR43792">
    <property type="entry name" value="GNAT FAMILY, PUTATIVE (AFU_ORTHOLOGUE AFUA_3G00765)-RELATED-RELATED"/>
    <property type="match status" value="1"/>
</dbReference>
<dbReference type="InterPro" id="IPR000182">
    <property type="entry name" value="GNAT_dom"/>
</dbReference>
<gene>
    <name evidence="2" type="ORF">G7081_07170</name>
</gene>
<evidence type="ECO:0000313" key="2">
    <source>
        <dbReference type="EMBL" id="QIL46867.1"/>
    </source>
</evidence>
<organism evidence="2 3">
    <name type="scientific">Vagococcus coleopterorum</name>
    <dbReference type="NCBI Taxonomy" id="2714946"/>
    <lineage>
        <taxon>Bacteria</taxon>
        <taxon>Bacillati</taxon>
        <taxon>Bacillota</taxon>
        <taxon>Bacilli</taxon>
        <taxon>Lactobacillales</taxon>
        <taxon>Enterococcaceae</taxon>
        <taxon>Vagococcus</taxon>
    </lineage>
</organism>
<evidence type="ECO:0000259" key="1">
    <source>
        <dbReference type="PROSITE" id="PS51186"/>
    </source>
</evidence>
<dbReference type="PANTHER" id="PTHR43792:SF1">
    <property type="entry name" value="N-ACETYLTRANSFERASE DOMAIN-CONTAINING PROTEIN"/>
    <property type="match status" value="1"/>
</dbReference>
<dbReference type="GO" id="GO:0016747">
    <property type="term" value="F:acyltransferase activity, transferring groups other than amino-acyl groups"/>
    <property type="evidence" value="ECO:0007669"/>
    <property type="project" value="InterPro"/>
</dbReference>
<proteinExistence type="predicted"/>
<dbReference type="Gene3D" id="3.40.630.30">
    <property type="match status" value="1"/>
</dbReference>
<dbReference type="RefSeq" id="WP_166008255.1">
    <property type="nucleotide sequence ID" value="NZ_CP049886.1"/>
</dbReference>
<feature type="domain" description="N-acetyltransferase" evidence="1">
    <location>
        <begin position="11"/>
        <end position="178"/>
    </location>
</feature>
<dbReference type="AlphaFoldDB" id="A0A6G8APF3"/>
<dbReference type="InterPro" id="IPR016181">
    <property type="entry name" value="Acyl_CoA_acyltransferase"/>
</dbReference>
<sequence>MTEKMIETERLIIRVMVESDLENIVKLNADEQVMTYFPSVMSKEESVEFLTKVLAHQGEHGYSFYAVELKGTNQFIGIVSLVTVGFESDIQGQVEIGWRFLPEYWGKGYAQEAAQATLNYGHEHFGIEIIYAFTATINQPSENLMKRLGMKKVGEFAHPKMNDDSPLKQHVLYCNQKR</sequence>
<accession>A0A6G8APF3</accession>
<dbReference type="EMBL" id="CP049886">
    <property type="protein sequence ID" value="QIL46867.1"/>
    <property type="molecule type" value="Genomic_DNA"/>
</dbReference>
<dbReference type="SUPFAM" id="SSF55729">
    <property type="entry name" value="Acyl-CoA N-acyltransferases (Nat)"/>
    <property type="match status" value="1"/>
</dbReference>
<dbReference type="Pfam" id="PF13302">
    <property type="entry name" value="Acetyltransf_3"/>
    <property type="match status" value="1"/>
</dbReference>
<evidence type="ECO:0000313" key="3">
    <source>
        <dbReference type="Proteomes" id="UP000500890"/>
    </source>
</evidence>
<name>A0A6G8APF3_9ENTE</name>
<protein>
    <submittedName>
        <fullName evidence="2">GNAT family N-acetyltransferase</fullName>
    </submittedName>
</protein>
<keyword evidence="2" id="KW-0808">Transferase</keyword>
<dbReference type="InterPro" id="IPR051531">
    <property type="entry name" value="N-acetyltransferase"/>
</dbReference>